<proteinExistence type="predicted"/>
<accession>A0A8J5D4R7</accession>
<evidence type="ECO:0000259" key="2">
    <source>
        <dbReference type="Pfam" id="PF13358"/>
    </source>
</evidence>
<organism evidence="3 4">
    <name type="scientific">Chionoecetes opilio</name>
    <name type="common">Atlantic snow crab</name>
    <name type="synonym">Cancer opilio</name>
    <dbReference type="NCBI Taxonomy" id="41210"/>
    <lineage>
        <taxon>Eukaryota</taxon>
        <taxon>Metazoa</taxon>
        <taxon>Ecdysozoa</taxon>
        <taxon>Arthropoda</taxon>
        <taxon>Crustacea</taxon>
        <taxon>Multicrustacea</taxon>
        <taxon>Malacostraca</taxon>
        <taxon>Eumalacostraca</taxon>
        <taxon>Eucarida</taxon>
        <taxon>Decapoda</taxon>
        <taxon>Pleocyemata</taxon>
        <taxon>Brachyura</taxon>
        <taxon>Eubrachyura</taxon>
        <taxon>Majoidea</taxon>
        <taxon>Majidae</taxon>
        <taxon>Chionoecetes</taxon>
    </lineage>
</organism>
<dbReference type="Gene3D" id="3.30.420.10">
    <property type="entry name" value="Ribonuclease H-like superfamily/Ribonuclease H"/>
    <property type="match status" value="1"/>
</dbReference>
<gene>
    <name evidence="3" type="primary">TCB1_9</name>
    <name evidence="3" type="ORF">GWK47_031654</name>
</gene>
<comment type="caution">
    <text evidence="3">The sequence shown here is derived from an EMBL/GenBank/DDBJ whole genome shotgun (WGS) entry which is preliminary data.</text>
</comment>
<feature type="domain" description="Tc1-like transposase DDE" evidence="2">
    <location>
        <begin position="12"/>
        <end position="59"/>
    </location>
</feature>
<evidence type="ECO:0000313" key="4">
    <source>
        <dbReference type="Proteomes" id="UP000770661"/>
    </source>
</evidence>
<dbReference type="OrthoDB" id="6398874at2759"/>
<sequence>MFYIRAALWSLAVKNFLKEHKINVLEWPGNSPDLNLIENAWSHMKKKVQASRPSNIKDLQEALKNFENLARSMPTRLEKLADENVETVVTIVMLSLLFVVVLTGLTMALIRPWTKRSGLKPKRSKRAEGHVVASDKARNFPDARFMQHIHMDPYRHHDSNI</sequence>
<protein>
    <submittedName>
        <fullName evidence="3">Transposable element Tcb1 transposase</fullName>
    </submittedName>
</protein>
<evidence type="ECO:0000256" key="1">
    <source>
        <dbReference type="SAM" id="Phobius"/>
    </source>
</evidence>
<keyword evidence="4" id="KW-1185">Reference proteome</keyword>
<keyword evidence="1" id="KW-1133">Transmembrane helix</keyword>
<keyword evidence="1" id="KW-0472">Membrane</keyword>
<reference evidence="3" key="1">
    <citation type="submission" date="2020-07" db="EMBL/GenBank/DDBJ databases">
        <title>The High-quality genome of the commercially important snow crab, Chionoecetes opilio.</title>
        <authorList>
            <person name="Jeong J.-H."/>
            <person name="Ryu S."/>
        </authorList>
    </citation>
    <scope>NUCLEOTIDE SEQUENCE</scope>
    <source>
        <strain evidence="3">MADBK_172401_WGS</strain>
        <tissue evidence="3">Digestive gland</tissue>
    </source>
</reference>
<evidence type="ECO:0000313" key="3">
    <source>
        <dbReference type="EMBL" id="KAG0728835.1"/>
    </source>
</evidence>
<keyword evidence="1" id="KW-0812">Transmembrane</keyword>
<dbReference type="Proteomes" id="UP000770661">
    <property type="component" value="Unassembled WGS sequence"/>
</dbReference>
<dbReference type="GO" id="GO:0003676">
    <property type="term" value="F:nucleic acid binding"/>
    <property type="evidence" value="ECO:0007669"/>
    <property type="project" value="InterPro"/>
</dbReference>
<dbReference type="InterPro" id="IPR038717">
    <property type="entry name" value="Tc1-like_DDE_dom"/>
</dbReference>
<dbReference type="InterPro" id="IPR036397">
    <property type="entry name" value="RNaseH_sf"/>
</dbReference>
<feature type="transmembrane region" description="Helical" evidence="1">
    <location>
        <begin position="88"/>
        <end position="110"/>
    </location>
</feature>
<name>A0A8J5D4R7_CHIOP</name>
<dbReference type="EMBL" id="JACEEZ010001812">
    <property type="protein sequence ID" value="KAG0728835.1"/>
    <property type="molecule type" value="Genomic_DNA"/>
</dbReference>
<dbReference type="AlphaFoldDB" id="A0A8J5D4R7"/>
<dbReference type="Pfam" id="PF13358">
    <property type="entry name" value="DDE_3"/>
    <property type="match status" value="1"/>
</dbReference>